<feature type="signal peptide" evidence="1">
    <location>
        <begin position="1"/>
        <end position="28"/>
    </location>
</feature>
<dbReference type="Proteomes" id="UP000095287">
    <property type="component" value="Unplaced"/>
</dbReference>
<organism evidence="2 3">
    <name type="scientific">Steinernema glaseri</name>
    <dbReference type="NCBI Taxonomy" id="37863"/>
    <lineage>
        <taxon>Eukaryota</taxon>
        <taxon>Metazoa</taxon>
        <taxon>Ecdysozoa</taxon>
        <taxon>Nematoda</taxon>
        <taxon>Chromadorea</taxon>
        <taxon>Rhabditida</taxon>
        <taxon>Tylenchina</taxon>
        <taxon>Panagrolaimomorpha</taxon>
        <taxon>Strongyloidoidea</taxon>
        <taxon>Steinernematidae</taxon>
        <taxon>Steinernema</taxon>
    </lineage>
</organism>
<proteinExistence type="predicted"/>
<evidence type="ECO:0000313" key="2">
    <source>
        <dbReference type="Proteomes" id="UP000095287"/>
    </source>
</evidence>
<name>A0A1I7YZZ0_9BILA</name>
<reference evidence="3" key="1">
    <citation type="submission" date="2016-11" db="UniProtKB">
        <authorList>
            <consortium name="WormBaseParasite"/>
        </authorList>
    </citation>
    <scope>IDENTIFICATION</scope>
</reference>
<feature type="chain" id="PRO_5009312800" evidence="1">
    <location>
        <begin position="29"/>
        <end position="180"/>
    </location>
</feature>
<sequence>MARKAALILWMPLAVFAILTLLPSCTSGAVWDNVYPDPEPIYVGLSQNLTFHANETKLYFRTESIQLNTSKCLEYHFRVKGKRTRLYVYTCRLSPGGRCVFHKYRETNGQMRCHYLSPWMRSHDEYAFFFHFERRPRSFRDEVKRQRYLRRVRRQKTFPVVGEVELHGLKPRREICRDDF</sequence>
<accession>A0A1I7YZZ0</accession>
<keyword evidence="1" id="KW-0732">Signal</keyword>
<evidence type="ECO:0000256" key="1">
    <source>
        <dbReference type="SAM" id="SignalP"/>
    </source>
</evidence>
<dbReference type="AlphaFoldDB" id="A0A1I7YZZ0"/>
<dbReference type="WBParaSite" id="L893_g21416.t1">
    <property type="protein sequence ID" value="L893_g21416.t1"/>
    <property type="gene ID" value="L893_g21416"/>
</dbReference>
<protein>
    <submittedName>
        <fullName evidence="3">Lipoprotein</fullName>
    </submittedName>
</protein>
<keyword evidence="2" id="KW-1185">Reference proteome</keyword>
<evidence type="ECO:0000313" key="3">
    <source>
        <dbReference type="WBParaSite" id="L893_g21416.t1"/>
    </source>
</evidence>